<sequence length="396" mass="43774">MSPGETVSRSLLDKPLHQLTEDDISQVTREDCRRYLKEKGMRRPSWNKSQAIQQVICLKTLLETTTDTEATEARRKLYSVPSHSAVTVKETCEPAPCRRQDAPMPDFSGDSSSRLAADSESISPSLWRWLLGQRVNMLSLTIVDVSVRGHMGDYTSENMLTFTTLSCVTEIRNCSGYLPFGLSTTVAAKEAVGQMTIFYSGKVNVYDDMPSEKAQAILQLAASPLPLSQKAPSDGTTGLQSVPCHLQTAGINVGPSSPVIFPTLQTVKVVENCQLPWEESNISHEDSFDGPTSRKASVQRYREKRKDRFKNKRKIAMPSSSSLDVYLNRWVGDQFANEQLNPSDVCSTLQSRPSQTSPGCGVVENLANVSNLPVDPNDKGNRLISLHALFRDVTEN</sequence>
<evidence type="ECO:0000313" key="2">
    <source>
        <dbReference type="Proteomes" id="UP000829398"/>
    </source>
</evidence>
<proteinExistence type="predicted"/>
<dbReference type="EMBL" id="CM039172">
    <property type="protein sequence ID" value="KAH9785718.1"/>
    <property type="molecule type" value="Genomic_DNA"/>
</dbReference>
<name>A0ACB8MIJ1_CITSI</name>
<evidence type="ECO:0000313" key="1">
    <source>
        <dbReference type="EMBL" id="KAH9785718.1"/>
    </source>
</evidence>
<reference evidence="2" key="1">
    <citation type="journal article" date="2023" name="Hortic. Res.">
        <title>A chromosome-level phased genome enabling allele-level studies in sweet orange: a case study on citrus Huanglongbing tolerance.</title>
        <authorList>
            <person name="Wu B."/>
            <person name="Yu Q."/>
            <person name="Deng Z."/>
            <person name="Duan Y."/>
            <person name="Luo F."/>
            <person name="Gmitter F. Jr."/>
        </authorList>
    </citation>
    <scope>NUCLEOTIDE SEQUENCE [LARGE SCALE GENOMIC DNA]</scope>
    <source>
        <strain evidence="2">cv. Valencia</strain>
    </source>
</reference>
<protein>
    <submittedName>
        <fullName evidence="1">Protein TIFY 4B</fullName>
    </submittedName>
</protein>
<accession>A0ACB8MIJ1</accession>
<dbReference type="Proteomes" id="UP000829398">
    <property type="component" value="Chromosome 3"/>
</dbReference>
<organism evidence="1 2">
    <name type="scientific">Citrus sinensis</name>
    <name type="common">Sweet orange</name>
    <name type="synonym">Citrus aurantium var. sinensis</name>
    <dbReference type="NCBI Taxonomy" id="2711"/>
    <lineage>
        <taxon>Eukaryota</taxon>
        <taxon>Viridiplantae</taxon>
        <taxon>Streptophyta</taxon>
        <taxon>Embryophyta</taxon>
        <taxon>Tracheophyta</taxon>
        <taxon>Spermatophyta</taxon>
        <taxon>Magnoliopsida</taxon>
        <taxon>eudicotyledons</taxon>
        <taxon>Gunneridae</taxon>
        <taxon>Pentapetalae</taxon>
        <taxon>rosids</taxon>
        <taxon>malvids</taxon>
        <taxon>Sapindales</taxon>
        <taxon>Rutaceae</taxon>
        <taxon>Aurantioideae</taxon>
        <taxon>Citrus</taxon>
    </lineage>
</organism>
<keyword evidence="2" id="KW-1185">Reference proteome</keyword>
<comment type="caution">
    <text evidence="1">The sequence shown here is derived from an EMBL/GenBank/DDBJ whole genome shotgun (WGS) entry which is preliminary data.</text>
</comment>
<gene>
    <name evidence="1" type="ORF">KPL71_010040</name>
</gene>